<evidence type="ECO:0000313" key="2">
    <source>
        <dbReference type="Proteomes" id="UP000030421"/>
    </source>
</evidence>
<gene>
    <name evidence="1" type="ORF">NM09_18695</name>
</gene>
<protein>
    <submittedName>
        <fullName evidence="1">Uncharacterized protein</fullName>
    </submittedName>
</protein>
<reference evidence="1" key="1">
    <citation type="submission" date="2014-10" db="EMBL/GenBank/DDBJ databases">
        <title>Genome sequencing of Vibrio caribbeanicus T14.</title>
        <authorList>
            <person name="Chan K.-G."/>
            <person name="Mohamad N.I."/>
        </authorList>
    </citation>
    <scope>NUCLEOTIDE SEQUENCE</scope>
    <source>
        <strain evidence="1">T14</strain>
    </source>
</reference>
<proteinExistence type="predicted"/>
<sequence>MKAAKSALLLTLPALMVGCGGGSGGSSGGGSTPSTPKYTIDFVALKSVTFGTEGNCAIYGTNSGNTKSYIAQKAQGANIKLHVHSSNGTWKSSYQPTSGTININQSLVQDGDYISIVSTSRGGIYDILTIEKDFIPTRFTVNTFNDWDSRVSCNTEIKPSTTDYNGYIDDEGDGNGFFVFRSTTDDQESTSPNNIAYNSVTNKEVLAARLCRSTSGCSDKDLMQYRFIAASATQDSNNPVDLVNVTNHTTPWYTLDGTDTTLNSAKLNIYRQNTGAILWQSLPLTDGTYSYATELSEDYYVHVKATHKTWNTEYTKHIENPDNGINELNSLTDLNMPTPTSSLSLVSSCGLSVTSFCLNGYDSAAPTTMDLQRSTLYAVKNDSNFKIHQTIYGKPNVNQPLMKYEDSNIDGVWAESTLNKKEVSLFETGDDGEVELTLTSSNFNAEAVENNGYVTTSNVDTISIMHSQQENSKRQAALTHQDHMVFSQAFIAP</sequence>
<comment type="caution">
    <text evidence="1">The sequence shown here is derived from an EMBL/GenBank/DDBJ whole genome shotgun (WGS) entry which is preliminary data.</text>
</comment>
<keyword evidence="2" id="KW-1185">Reference proteome</keyword>
<evidence type="ECO:0000313" key="1">
    <source>
        <dbReference type="EMBL" id="KHD23498.1"/>
    </source>
</evidence>
<accession>A0ACC4NSC0</accession>
<dbReference type="EMBL" id="JRWR01000023">
    <property type="protein sequence ID" value="KHD23498.1"/>
    <property type="molecule type" value="Genomic_DNA"/>
</dbReference>
<name>A0ACC4NSC0_9VIBR</name>
<organism evidence="1 2">
    <name type="scientific">Vibrio caribbeanicus</name>
    <dbReference type="NCBI Taxonomy" id="701175"/>
    <lineage>
        <taxon>Bacteria</taxon>
        <taxon>Pseudomonadati</taxon>
        <taxon>Pseudomonadota</taxon>
        <taxon>Gammaproteobacteria</taxon>
        <taxon>Vibrionales</taxon>
        <taxon>Vibrionaceae</taxon>
        <taxon>Vibrio</taxon>
    </lineage>
</organism>
<dbReference type="Proteomes" id="UP000030421">
    <property type="component" value="Unassembled WGS sequence"/>
</dbReference>